<sequence length="140" mass="14823">MLSEPRLKHPRGRKEIHAEHIPVCAKGRPSGGARLGRLSKPAGLARDMSASCAATRFAVISGAPHASGPHGPPEGPAQSSSISITERPLALCSKRALPALDKHGGDAQGTHRRDPQNTASVNTQCKDAHAPQRHPKFCKR</sequence>
<name>A0AAV7U6R6_PLEWA</name>
<feature type="compositionally biased region" description="Basic and acidic residues" evidence="1">
    <location>
        <begin position="100"/>
        <end position="115"/>
    </location>
</feature>
<proteinExistence type="predicted"/>
<feature type="compositionally biased region" description="Polar residues" evidence="1">
    <location>
        <begin position="116"/>
        <end position="125"/>
    </location>
</feature>
<evidence type="ECO:0000313" key="3">
    <source>
        <dbReference type="Proteomes" id="UP001066276"/>
    </source>
</evidence>
<protein>
    <submittedName>
        <fullName evidence="2">Uncharacterized protein</fullName>
    </submittedName>
</protein>
<evidence type="ECO:0000256" key="1">
    <source>
        <dbReference type="SAM" id="MobiDB-lite"/>
    </source>
</evidence>
<feature type="region of interest" description="Disordered" evidence="1">
    <location>
        <begin position="98"/>
        <end position="140"/>
    </location>
</feature>
<organism evidence="2 3">
    <name type="scientific">Pleurodeles waltl</name>
    <name type="common">Iberian ribbed newt</name>
    <dbReference type="NCBI Taxonomy" id="8319"/>
    <lineage>
        <taxon>Eukaryota</taxon>
        <taxon>Metazoa</taxon>
        <taxon>Chordata</taxon>
        <taxon>Craniata</taxon>
        <taxon>Vertebrata</taxon>
        <taxon>Euteleostomi</taxon>
        <taxon>Amphibia</taxon>
        <taxon>Batrachia</taxon>
        <taxon>Caudata</taxon>
        <taxon>Salamandroidea</taxon>
        <taxon>Salamandridae</taxon>
        <taxon>Pleurodelinae</taxon>
        <taxon>Pleurodeles</taxon>
    </lineage>
</organism>
<dbReference type="AlphaFoldDB" id="A0AAV7U6R6"/>
<comment type="caution">
    <text evidence="2">The sequence shown here is derived from an EMBL/GenBank/DDBJ whole genome shotgun (WGS) entry which is preliminary data.</text>
</comment>
<reference evidence="2" key="1">
    <citation type="journal article" date="2022" name="bioRxiv">
        <title>Sequencing and chromosome-scale assembly of the giantPleurodeles waltlgenome.</title>
        <authorList>
            <person name="Brown T."/>
            <person name="Elewa A."/>
            <person name="Iarovenko S."/>
            <person name="Subramanian E."/>
            <person name="Araus A.J."/>
            <person name="Petzold A."/>
            <person name="Susuki M."/>
            <person name="Suzuki K.-i.T."/>
            <person name="Hayashi T."/>
            <person name="Toyoda A."/>
            <person name="Oliveira C."/>
            <person name="Osipova E."/>
            <person name="Leigh N.D."/>
            <person name="Simon A."/>
            <person name="Yun M.H."/>
        </authorList>
    </citation>
    <scope>NUCLEOTIDE SEQUENCE</scope>
    <source>
        <strain evidence="2">20211129_DDA</strain>
        <tissue evidence="2">Liver</tissue>
    </source>
</reference>
<accession>A0AAV7U6R6</accession>
<feature type="compositionally biased region" description="Basic residues" evidence="1">
    <location>
        <begin position="131"/>
        <end position="140"/>
    </location>
</feature>
<feature type="region of interest" description="Disordered" evidence="1">
    <location>
        <begin position="62"/>
        <end position="86"/>
    </location>
</feature>
<dbReference type="EMBL" id="JANPWB010000005">
    <property type="protein sequence ID" value="KAJ1183774.1"/>
    <property type="molecule type" value="Genomic_DNA"/>
</dbReference>
<keyword evidence="3" id="KW-1185">Reference proteome</keyword>
<gene>
    <name evidence="2" type="ORF">NDU88_000588</name>
</gene>
<dbReference type="Proteomes" id="UP001066276">
    <property type="component" value="Chromosome 3_1"/>
</dbReference>
<evidence type="ECO:0000313" key="2">
    <source>
        <dbReference type="EMBL" id="KAJ1183774.1"/>
    </source>
</evidence>
<feature type="region of interest" description="Disordered" evidence="1">
    <location>
        <begin position="1"/>
        <end position="38"/>
    </location>
</feature>